<protein>
    <recommendedName>
        <fullName evidence="3">Bacterial Ig-like domain-containing protein</fullName>
    </recommendedName>
</protein>
<dbReference type="EMBL" id="PFKI01000023">
    <property type="protein sequence ID" value="PIY20485.1"/>
    <property type="molecule type" value="Genomic_DNA"/>
</dbReference>
<organism evidence="1 2">
    <name type="scientific">Candidatus Desantisbacteria bacterium CG_4_10_14_3_um_filter_40_18</name>
    <dbReference type="NCBI Taxonomy" id="1974544"/>
    <lineage>
        <taxon>Bacteria</taxon>
        <taxon>Candidatus Desantisiibacteriota</taxon>
    </lineage>
</organism>
<evidence type="ECO:0000313" key="1">
    <source>
        <dbReference type="EMBL" id="PIY20485.1"/>
    </source>
</evidence>
<reference evidence="2" key="1">
    <citation type="submission" date="2017-09" db="EMBL/GenBank/DDBJ databases">
        <title>Depth-based differentiation of microbial function through sediment-hosted aquifers and enrichment of novel symbionts in the deep terrestrial subsurface.</title>
        <authorList>
            <person name="Probst A.J."/>
            <person name="Ladd B."/>
            <person name="Jarett J.K."/>
            <person name="Geller-Mcgrath D.E."/>
            <person name="Sieber C.M.K."/>
            <person name="Emerson J.B."/>
            <person name="Anantharaman K."/>
            <person name="Thomas B.C."/>
            <person name="Malmstrom R."/>
            <person name="Stieglmeier M."/>
            <person name="Klingl A."/>
            <person name="Woyke T."/>
            <person name="Ryan C.M."/>
            <person name="Banfield J.F."/>
        </authorList>
    </citation>
    <scope>NUCLEOTIDE SEQUENCE [LARGE SCALE GENOMIC DNA]</scope>
</reference>
<gene>
    <name evidence="1" type="ORF">COZ13_00590</name>
</gene>
<dbReference type="AlphaFoldDB" id="A0A2M7P480"/>
<evidence type="ECO:0008006" key="3">
    <source>
        <dbReference type="Google" id="ProtNLM"/>
    </source>
</evidence>
<dbReference type="Proteomes" id="UP000231028">
    <property type="component" value="Unassembled WGS sequence"/>
</dbReference>
<evidence type="ECO:0000313" key="2">
    <source>
        <dbReference type="Proteomes" id="UP000231028"/>
    </source>
</evidence>
<accession>A0A2M7P480</accession>
<comment type="caution">
    <text evidence="1">The sequence shown here is derived from an EMBL/GenBank/DDBJ whole genome shotgun (WGS) entry which is preliminary data.</text>
</comment>
<feature type="non-terminal residue" evidence="1">
    <location>
        <position position="1"/>
    </location>
</feature>
<dbReference type="Gene3D" id="2.60.40.1080">
    <property type="match status" value="1"/>
</dbReference>
<sequence>TTGGGSFISQHRFVGTIAGTHIIQSTYEGNIATTTVTINHATSTSLSLDPGTITIIAGEKIEYHATATDRYGNTWNVTDEATITTNGGGMFVSHQVFKGMIAGTYSVYAEYKGNPAFATITVIHTNPSLLNLSPGSATIFSGESIFLLHRCHRCLW</sequence>
<proteinExistence type="predicted"/>
<name>A0A2M7P480_9BACT</name>